<proteinExistence type="predicted"/>
<name>A0ABP0D4N4_9PEZI</name>
<sequence length="169" mass="17959">MGMTPLPSLADKLGFVLLYLTPNAQQGITCWDANTAKSLTHDGGSDSQGITGMVAWALKPYDGDTTTKVFVVGDSSGAMESNVLVATYPRGICRCGVVLGRPRGLLGGLAHLDVPVVGFELPTREKGEHLDQWSDMLGVSFSKNISNGPIENRKKIVYGDGTTLVGYEV</sequence>
<gene>
    <name evidence="1" type="ORF">SEUCBS140593_010642</name>
</gene>
<organism evidence="1 2">
    <name type="scientific">Sporothrix eucalyptigena</name>
    <dbReference type="NCBI Taxonomy" id="1812306"/>
    <lineage>
        <taxon>Eukaryota</taxon>
        <taxon>Fungi</taxon>
        <taxon>Dikarya</taxon>
        <taxon>Ascomycota</taxon>
        <taxon>Pezizomycotina</taxon>
        <taxon>Sordariomycetes</taxon>
        <taxon>Sordariomycetidae</taxon>
        <taxon>Ophiostomatales</taxon>
        <taxon>Ophiostomataceae</taxon>
        <taxon>Sporothrix</taxon>
    </lineage>
</organism>
<dbReference type="InterPro" id="IPR029058">
    <property type="entry name" value="AB_hydrolase_fold"/>
</dbReference>
<comment type="caution">
    <text evidence="1">The sequence shown here is derived from an EMBL/GenBank/DDBJ whole genome shotgun (WGS) entry which is preliminary data.</text>
</comment>
<protein>
    <recommendedName>
        <fullName evidence="3">Alpha/beta hydrolase fold-3 domain-containing protein</fullName>
    </recommendedName>
</protein>
<evidence type="ECO:0000313" key="1">
    <source>
        <dbReference type="EMBL" id="CAK7238394.1"/>
    </source>
</evidence>
<dbReference type="Gene3D" id="3.40.50.1820">
    <property type="entry name" value="alpha/beta hydrolase"/>
    <property type="match status" value="1"/>
</dbReference>
<dbReference type="Proteomes" id="UP001642482">
    <property type="component" value="Unassembled WGS sequence"/>
</dbReference>
<accession>A0ABP0D4N4</accession>
<evidence type="ECO:0000313" key="2">
    <source>
        <dbReference type="Proteomes" id="UP001642482"/>
    </source>
</evidence>
<dbReference type="EMBL" id="CAWUHD010000241">
    <property type="protein sequence ID" value="CAK7238394.1"/>
    <property type="molecule type" value="Genomic_DNA"/>
</dbReference>
<reference evidence="1 2" key="1">
    <citation type="submission" date="2024-01" db="EMBL/GenBank/DDBJ databases">
        <authorList>
            <person name="Allen C."/>
            <person name="Tagirdzhanova G."/>
        </authorList>
    </citation>
    <scope>NUCLEOTIDE SEQUENCE [LARGE SCALE GENOMIC DNA]</scope>
</reference>
<evidence type="ECO:0008006" key="3">
    <source>
        <dbReference type="Google" id="ProtNLM"/>
    </source>
</evidence>
<keyword evidence="2" id="KW-1185">Reference proteome</keyword>
<dbReference type="SUPFAM" id="SSF53474">
    <property type="entry name" value="alpha/beta-Hydrolases"/>
    <property type="match status" value="1"/>
</dbReference>